<name>A0A9N8WNS2_9GLOM</name>
<accession>A0A9N8WNS2</accession>
<evidence type="ECO:0000256" key="1">
    <source>
        <dbReference type="SAM" id="MobiDB-lite"/>
    </source>
</evidence>
<feature type="compositionally biased region" description="Basic residues" evidence="1">
    <location>
        <begin position="1"/>
        <end position="10"/>
    </location>
</feature>
<feature type="compositionally biased region" description="Basic residues" evidence="1">
    <location>
        <begin position="97"/>
        <end position="106"/>
    </location>
</feature>
<dbReference type="EMBL" id="CAJVPL010000394">
    <property type="protein sequence ID" value="CAG8491576.1"/>
    <property type="molecule type" value="Genomic_DNA"/>
</dbReference>
<keyword evidence="3" id="KW-1185">Reference proteome</keyword>
<dbReference type="Proteomes" id="UP000789831">
    <property type="component" value="Unassembled WGS sequence"/>
</dbReference>
<proteinExistence type="predicted"/>
<sequence length="118" mass="13217">MRYVTRRKSPPKPTSPSALHSSADASKPQPFQLLIMIKNPDIPHNHQKEAEPSRQAMKMPQNNSKKSSSNNNGKPKRNSVAINNLVDVDQRPQNRGHVTHGRHLKKPPTLVESEISGF</sequence>
<evidence type="ECO:0000313" key="3">
    <source>
        <dbReference type="Proteomes" id="UP000789831"/>
    </source>
</evidence>
<dbReference type="AlphaFoldDB" id="A0A9N8WNS2"/>
<gene>
    <name evidence="2" type="ORF">AGERDE_LOCUS3780</name>
</gene>
<feature type="compositionally biased region" description="Basic and acidic residues" evidence="1">
    <location>
        <begin position="41"/>
        <end position="52"/>
    </location>
</feature>
<feature type="compositionally biased region" description="Low complexity" evidence="1">
    <location>
        <begin position="62"/>
        <end position="73"/>
    </location>
</feature>
<feature type="region of interest" description="Disordered" evidence="1">
    <location>
        <begin position="1"/>
        <end position="118"/>
    </location>
</feature>
<evidence type="ECO:0000313" key="2">
    <source>
        <dbReference type="EMBL" id="CAG8491576.1"/>
    </source>
</evidence>
<comment type="caution">
    <text evidence="2">The sequence shown here is derived from an EMBL/GenBank/DDBJ whole genome shotgun (WGS) entry which is preliminary data.</text>
</comment>
<reference evidence="2" key="1">
    <citation type="submission" date="2021-06" db="EMBL/GenBank/DDBJ databases">
        <authorList>
            <person name="Kallberg Y."/>
            <person name="Tangrot J."/>
            <person name="Rosling A."/>
        </authorList>
    </citation>
    <scope>NUCLEOTIDE SEQUENCE</scope>
    <source>
        <strain evidence="2">MT106</strain>
    </source>
</reference>
<protein>
    <submittedName>
        <fullName evidence="2">3800_t:CDS:1</fullName>
    </submittedName>
</protein>
<organism evidence="2 3">
    <name type="scientific">Ambispora gerdemannii</name>
    <dbReference type="NCBI Taxonomy" id="144530"/>
    <lineage>
        <taxon>Eukaryota</taxon>
        <taxon>Fungi</taxon>
        <taxon>Fungi incertae sedis</taxon>
        <taxon>Mucoromycota</taxon>
        <taxon>Glomeromycotina</taxon>
        <taxon>Glomeromycetes</taxon>
        <taxon>Archaeosporales</taxon>
        <taxon>Ambisporaceae</taxon>
        <taxon>Ambispora</taxon>
    </lineage>
</organism>